<dbReference type="AlphaFoldDB" id="A0A1A9RW78"/>
<keyword evidence="3" id="KW-1185">Reference proteome</keyword>
<dbReference type="EMBL" id="LXSL01000032">
    <property type="protein sequence ID" value="OAM26141.1"/>
    <property type="molecule type" value="Genomic_DNA"/>
</dbReference>
<evidence type="ECO:0000313" key="3">
    <source>
        <dbReference type="Proteomes" id="UP000077885"/>
    </source>
</evidence>
<organism evidence="2 3">
    <name type="scientific">Eikenella longinqua</name>
    <dbReference type="NCBI Taxonomy" id="1795827"/>
    <lineage>
        <taxon>Bacteria</taxon>
        <taxon>Pseudomonadati</taxon>
        <taxon>Pseudomonadota</taxon>
        <taxon>Betaproteobacteria</taxon>
        <taxon>Neisseriales</taxon>
        <taxon>Neisseriaceae</taxon>
        <taxon>Eikenella</taxon>
    </lineage>
</organism>
<dbReference type="STRING" id="1795827.A7P95_10590"/>
<proteinExistence type="predicted"/>
<sequence length="118" mass="12998">MKAHHLALLAAAFLPALAQAAPAQASKQQCQGYLKDSFDIMIYATTCQPDAAQDNRYKVAFQTIIEELNQSSCERVLSADEAKAFLSRQTEGKQPPQYCAAIRDSVQRSLQRYGSGSR</sequence>
<feature type="signal peptide" evidence="1">
    <location>
        <begin position="1"/>
        <end position="20"/>
    </location>
</feature>
<gene>
    <name evidence="2" type="ORF">A7P95_10590</name>
</gene>
<name>A0A1A9RW78_9NEIS</name>
<comment type="caution">
    <text evidence="2">The sequence shown here is derived from an EMBL/GenBank/DDBJ whole genome shotgun (WGS) entry which is preliminary data.</text>
</comment>
<dbReference type="RefSeq" id="WP_067595135.1">
    <property type="nucleotide sequence ID" value="NZ_LXSL01000032.1"/>
</dbReference>
<feature type="chain" id="PRO_5008396239" evidence="1">
    <location>
        <begin position="21"/>
        <end position="118"/>
    </location>
</feature>
<dbReference type="OrthoDB" id="8612444at2"/>
<evidence type="ECO:0000313" key="2">
    <source>
        <dbReference type="EMBL" id="OAM26141.1"/>
    </source>
</evidence>
<keyword evidence="1" id="KW-0732">Signal</keyword>
<evidence type="ECO:0000256" key="1">
    <source>
        <dbReference type="SAM" id="SignalP"/>
    </source>
</evidence>
<dbReference type="Proteomes" id="UP000077885">
    <property type="component" value="Unassembled WGS sequence"/>
</dbReference>
<accession>A0A1A9RW78</accession>
<reference evidence="3" key="1">
    <citation type="submission" date="2016-05" db="EMBL/GenBank/DDBJ databases">
        <title>Draft genome of Corynebacterium afermentans subsp. afermentans LCDC 88199T.</title>
        <authorList>
            <person name="Bernier A.-M."/>
            <person name="Bernard K."/>
        </authorList>
    </citation>
    <scope>NUCLEOTIDE SEQUENCE [LARGE SCALE GENOMIC DNA]</scope>
    <source>
        <strain evidence="3">NML02-A-017</strain>
    </source>
</reference>
<protein>
    <submittedName>
        <fullName evidence="2">Uncharacterized protein</fullName>
    </submittedName>
</protein>